<keyword evidence="2" id="KW-1185">Reference proteome</keyword>
<sequence>MDLKFHEKERLLNDQLASLQAKVESERALLEREKVVLLDERKALKDDEGKMKEAMGRLITTNQELRHDLSILKAAYEHGVHIGLVQGYEVKPIEDAPLYRPDSKAVLKDETKAFQTPDVRSKKDMLQMMHLRTGSGQTSQMSPGVSSVNMHSPTQVTLGVALPEVLPVSKVGFDEQALDSLDLCAAFADRSALGAIDGGVGEV</sequence>
<protein>
    <submittedName>
        <fullName evidence="1">Uncharacterized protein</fullName>
    </submittedName>
</protein>
<accession>A0ACB9FV94</accession>
<evidence type="ECO:0000313" key="1">
    <source>
        <dbReference type="EMBL" id="KAI3774708.1"/>
    </source>
</evidence>
<name>A0ACB9FV94_9ASTR</name>
<comment type="caution">
    <text evidence="1">The sequence shown here is derived from an EMBL/GenBank/DDBJ whole genome shotgun (WGS) entry which is preliminary data.</text>
</comment>
<gene>
    <name evidence="1" type="ORF">L1987_49268</name>
</gene>
<dbReference type="EMBL" id="CM042033">
    <property type="protein sequence ID" value="KAI3774708.1"/>
    <property type="molecule type" value="Genomic_DNA"/>
</dbReference>
<reference evidence="2" key="1">
    <citation type="journal article" date="2022" name="Mol. Ecol. Resour.">
        <title>The genomes of chicory, endive, great burdock and yacon provide insights into Asteraceae palaeo-polyploidization history and plant inulin production.</title>
        <authorList>
            <person name="Fan W."/>
            <person name="Wang S."/>
            <person name="Wang H."/>
            <person name="Wang A."/>
            <person name="Jiang F."/>
            <person name="Liu H."/>
            <person name="Zhao H."/>
            <person name="Xu D."/>
            <person name="Zhang Y."/>
        </authorList>
    </citation>
    <scope>NUCLEOTIDE SEQUENCE [LARGE SCALE GENOMIC DNA]</scope>
    <source>
        <strain evidence="2">cv. Yunnan</strain>
    </source>
</reference>
<organism evidence="1 2">
    <name type="scientific">Smallanthus sonchifolius</name>
    <dbReference type="NCBI Taxonomy" id="185202"/>
    <lineage>
        <taxon>Eukaryota</taxon>
        <taxon>Viridiplantae</taxon>
        <taxon>Streptophyta</taxon>
        <taxon>Embryophyta</taxon>
        <taxon>Tracheophyta</taxon>
        <taxon>Spermatophyta</taxon>
        <taxon>Magnoliopsida</taxon>
        <taxon>eudicotyledons</taxon>
        <taxon>Gunneridae</taxon>
        <taxon>Pentapetalae</taxon>
        <taxon>asterids</taxon>
        <taxon>campanulids</taxon>
        <taxon>Asterales</taxon>
        <taxon>Asteraceae</taxon>
        <taxon>Asteroideae</taxon>
        <taxon>Heliantheae alliance</taxon>
        <taxon>Millerieae</taxon>
        <taxon>Smallanthus</taxon>
    </lineage>
</organism>
<proteinExistence type="predicted"/>
<dbReference type="Proteomes" id="UP001056120">
    <property type="component" value="Linkage Group LG16"/>
</dbReference>
<evidence type="ECO:0000313" key="2">
    <source>
        <dbReference type="Proteomes" id="UP001056120"/>
    </source>
</evidence>
<reference evidence="1 2" key="2">
    <citation type="journal article" date="2022" name="Mol. Ecol. Resour.">
        <title>The genomes of chicory, endive, great burdock and yacon provide insights into Asteraceae paleo-polyploidization history and plant inulin production.</title>
        <authorList>
            <person name="Fan W."/>
            <person name="Wang S."/>
            <person name="Wang H."/>
            <person name="Wang A."/>
            <person name="Jiang F."/>
            <person name="Liu H."/>
            <person name="Zhao H."/>
            <person name="Xu D."/>
            <person name="Zhang Y."/>
        </authorList>
    </citation>
    <scope>NUCLEOTIDE SEQUENCE [LARGE SCALE GENOMIC DNA]</scope>
    <source>
        <strain evidence="2">cv. Yunnan</strain>
        <tissue evidence="1">Leaves</tissue>
    </source>
</reference>